<evidence type="ECO:0000256" key="5">
    <source>
        <dbReference type="ARBA" id="ARBA00022679"/>
    </source>
</evidence>
<gene>
    <name evidence="12" type="ORF">ILUMI_08541</name>
</gene>
<keyword evidence="3" id="KW-0337">GPI-anchor biosynthesis</keyword>
<name>A0A8K0GFB5_IGNLU</name>
<dbReference type="Pfam" id="PF03901">
    <property type="entry name" value="Glyco_transf_22"/>
    <property type="match status" value="1"/>
</dbReference>
<evidence type="ECO:0000256" key="8">
    <source>
        <dbReference type="ARBA" id="ARBA00022989"/>
    </source>
</evidence>
<dbReference type="Proteomes" id="UP000801492">
    <property type="component" value="Unassembled WGS sequence"/>
</dbReference>
<dbReference type="AlphaFoldDB" id="A0A8K0GFB5"/>
<keyword evidence="9 11" id="KW-0472">Membrane</keyword>
<dbReference type="OrthoDB" id="10066429at2759"/>
<organism evidence="12 13">
    <name type="scientific">Ignelater luminosus</name>
    <name type="common">Cucubano</name>
    <name type="synonym">Pyrophorus luminosus</name>
    <dbReference type="NCBI Taxonomy" id="2038154"/>
    <lineage>
        <taxon>Eukaryota</taxon>
        <taxon>Metazoa</taxon>
        <taxon>Ecdysozoa</taxon>
        <taxon>Arthropoda</taxon>
        <taxon>Hexapoda</taxon>
        <taxon>Insecta</taxon>
        <taxon>Pterygota</taxon>
        <taxon>Neoptera</taxon>
        <taxon>Endopterygota</taxon>
        <taxon>Coleoptera</taxon>
        <taxon>Polyphaga</taxon>
        <taxon>Elateriformia</taxon>
        <taxon>Elateroidea</taxon>
        <taxon>Elateridae</taxon>
        <taxon>Agrypninae</taxon>
        <taxon>Pyrophorini</taxon>
        <taxon>Ignelater</taxon>
    </lineage>
</organism>
<feature type="transmembrane region" description="Helical" evidence="11">
    <location>
        <begin position="138"/>
        <end position="157"/>
    </location>
</feature>
<feature type="transmembrane region" description="Helical" evidence="11">
    <location>
        <begin position="334"/>
        <end position="353"/>
    </location>
</feature>
<accession>A0A8K0GFB5</accession>
<keyword evidence="6 11" id="KW-0812">Transmembrane</keyword>
<dbReference type="GO" id="GO:0000026">
    <property type="term" value="F:alpha-1,2-mannosyltransferase activity"/>
    <property type="evidence" value="ECO:0007669"/>
    <property type="project" value="TreeGrafter"/>
</dbReference>
<feature type="transmembrane region" description="Helical" evidence="11">
    <location>
        <begin position="268"/>
        <end position="292"/>
    </location>
</feature>
<comment type="similarity">
    <text evidence="10">Belongs to the glycosyltransferase 22 family. PIGZ subfamily.</text>
</comment>
<comment type="caution">
    <text evidence="12">The sequence shown here is derived from an EMBL/GenBank/DDBJ whole genome shotgun (WGS) entry which is preliminary data.</text>
</comment>
<proteinExistence type="inferred from homology"/>
<sequence length="361" mass="41955">MIKYFRLLPPSPDKLYLTIAALRVILTCLPQIGYVHPDEFFQSIEIVTEKTFEVEVNKPWEFNASFPIRSVTPPYLTVGISYQILKALNLFLSTQFHMTILTPYFVLVFPRLLICCLSFVVDWCLYRICLANSEKYKSRCLILSISYVMLVYATRTFSNTIELVLFSLLLYFVSESIIFSTINVRQREYINLRYKKAETVVERAKFHKLKLFLENDSLRNCFVIATITTAGFFNRPTFVAYAIGPLFFWLYRGIGFKSVNALNFHLRILVFIICTIPTILIFVIIDSFYFGYLTWGEIGVLEVSLRNFVATPWNFIKYNINPKNLAEHGLHPRYLHAAVNIPLLFNILGLLGYSNFLDLFS</sequence>
<dbReference type="InterPro" id="IPR005599">
    <property type="entry name" value="GPI_mannosylTrfase"/>
</dbReference>
<dbReference type="GO" id="GO:0005789">
    <property type="term" value="C:endoplasmic reticulum membrane"/>
    <property type="evidence" value="ECO:0007669"/>
    <property type="project" value="UniProtKB-SubCell"/>
</dbReference>
<evidence type="ECO:0000256" key="2">
    <source>
        <dbReference type="ARBA" id="ARBA00004687"/>
    </source>
</evidence>
<evidence type="ECO:0000256" key="3">
    <source>
        <dbReference type="ARBA" id="ARBA00022502"/>
    </source>
</evidence>
<evidence type="ECO:0000256" key="6">
    <source>
        <dbReference type="ARBA" id="ARBA00022692"/>
    </source>
</evidence>
<dbReference type="EC" id="2.4.1.-" evidence="11"/>
<keyword evidence="5" id="KW-0808">Transferase</keyword>
<dbReference type="EMBL" id="VTPC01004000">
    <property type="protein sequence ID" value="KAF2897629.1"/>
    <property type="molecule type" value="Genomic_DNA"/>
</dbReference>
<keyword evidence="8 11" id="KW-1133">Transmembrane helix</keyword>
<dbReference type="PANTHER" id="PTHR22760:SF3">
    <property type="entry name" value="GPI MANNOSYLTRANSFERASE 4"/>
    <property type="match status" value="1"/>
</dbReference>
<feature type="transmembrane region" description="Helical" evidence="11">
    <location>
        <begin position="163"/>
        <end position="184"/>
    </location>
</feature>
<evidence type="ECO:0000313" key="13">
    <source>
        <dbReference type="Proteomes" id="UP000801492"/>
    </source>
</evidence>
<keyword evidence="7 11" id="KW-0256">Endoplasmic reticulum</keyword>
<evidence type="ECO:0000256" key="7">
    <source>
        <dbReference type="ARBA" id="ARBA00022824"/>
    </source>
</evidence>
<dbReference type="GO" id="GO:0006506">
    <property type="term" value="P:GPI anchor biosynthetic process"/>
    <property type="evidence" value="ECO:0007669"/>
    <property type="project" value="UniProtKB-KW"/>
</dbReference>
<evidence type="ECO:0000256" key="10">
    <source>
        <dbReference type="ARBA" id="ARBA00038466"/>
    </source>
</evidence>
<reference evidence="12" key="1">
    <citation type="submission" date="2019-08" db="EMBL/GenBank/DDBJ databases">
        <title>The genome of the North American firefly Photinus pyralis.</title>
        <authorList>
            <consortium name="Photinus pyralis genome working group"/>
            <person name="Fallon T.R."/>
            <person name="Sander Lower S.E."/>
            <person name="Weng J.-K."/>
        </authorList>
    </citation>
    <scope>NUCLEOTIDE SEQUENCE</scope>
    <source>
        <strain evidence="12">TRF0915ILg1</strain>
        <tissue evidence="12">Whole body</tissue>
    </source>
</reference>
<keyword evidence="4 11" id="KW-0328">Glycosyltransferase</keyword>
<protein>
    <recommendedName>
        <fullName evidence="11">Mannosyltransferase</fullName>
        <ecNumber evidence="11">2.4.1.-</ecNumber>
    </recommendedName>
</protein>
<comment type="subcellular location">
    <subcellularLocation>
        <location evidence="1 11">Endoplasmic reticulum membrane</location>
        <topology evidence="1 11">Multi-pass membrane protein</topology>
    </subcellularLocation>
</comment>
<dbReference type="PANTHER" id="PTHR22760">
    <property type="entry name" value="GLYCOSYLTRANSFERASE"/>
    <property type="match status" value="1"/>
</dbReference>
<comment type="pathway">
    <text evidence="2">Glycolipid biosynthesis; glycosylphosphatidylinositol-anchor biosynthesis.</text>
</comment>
<evidence type="ECO:0000256" key="11">
    <source>
        <dbReference type="RuleBase" id="RU363075"/>
    </source>
</evidence>
<evidence type="ECO:0000313" key="12">
    <source>
        <dbReference type="EMBL" id="KAF2897629.1"/>
    </source>
</evidence>
<evidence type="ECO:0000256" key="4">
    <source>
        <dbReference type="ARBA" id="ARBA00022676"/>
    </source>
</evidence>
<feature type="transmembrane region" description="Helical" evidence="11">
    <location>
        <begin position="239"/>
        <end position="256"/>
    </location>
</feature>
<feature type="transmembrane region" description="Helical" evidence="11">
    <location>
        <begin position="217"/>
        <end position="233"/>
    </location>
</feature>
<evidence type="ECO:0000256" key="9">
    <source>
        <dbReference type="ARBA" id="ARBA00023136"/>
    </source>
</evidence>
<evidence type="ECO:0000256" key="1">
    <source>
        <dbReference type="ARBA" id="ARBA00004477"/>
    </source>
</evidence>
<keyword evidence="13" id="KW-1185">Reference proteome</keyword>
<feature type="transmembrane region" description="Helical" evidence="11">
    <location>
        <begin position="104"/>
        <end position="126"/>
    </location>
</feature>